<feature type="compositionally biased region" description="Polar residues" evidence="1">
    <location>
        <begin position="30"/>
        <end position="47"/>
    </location>
</feature>
<comment type="caution">
    <text evidence="2">The sequence shown here is derived from an EMBL/GenBank/DDBJ whole genome shotgun (WGS) entry which is preliminary data.</text>
</comment>
<dbReference type="InterPro" id="IPR001005">
    <property type="entry name" value="SANT/Myb"/>
</dbReference>
<dbReference type="SUPFAM" id="SSF46689">
    <property type="entry name" value="Homeodomain-like"/>
    <property type="match status" value="1"/>
</dbReference>
<dbReference type="AlphaFoldDB" id="A0AAW1HPF8"/>
<evidence type="ECO:0000313" key="2">
    <source>
        <dbReference type="EMBL" id="KAK9678358.1"/>
    </source>
</evidence>
<dbReference type="Gene3D" id="1.10.10.60">
    <property type="entry name" value="Homeodomain-like"/>
    <property type="match status" value="1"/>
</dbReference>
<accession>A0AAW1HPF8</accession>
<evidence type="ECO:0000256" key="1">
    <source>
        <dbReference type="SAM" id="MobiDB-lite"/>
    </source>
</evidence>
<dbReference type="EMBL" id="JBDFQZ010000011">
    <property type="protein sequence ID" value="KAK9678358.1"/>
    <property type="molecule type" value="Genomic_DNA"/>
</dbReference>
<protein>
    <submittedName>
        <fullName evidence="2">Uncharacterized protein</fullName>
    </submittedName>
</protein>
<dbReference type="PANTHER" id="PTHR14000">
    <property type="entry name" value="FINGER CCCH DOMAIN PROTEIN, PUTATIVE (DUF3755)-RELATED"/>
    <property type="match status" value="1"/>
</dbReference>
<name>A0AAW1HPF8_SAPOF</name>
<evidence type="ECO:0000313" key="3">
    <source>
        <dbReference type="Proteomes" id="UP001443914"/>
    </source>
</evidence>
<sequence>MSQRNLSTEIPQPTSLRRSPRLLQLKLSPKTPNLTSRNISSRKPQIGSTNRAKSSICVNEFDKGSMNCSKSSNGFEYCAKSANGSRRKPNSGICSEVSSVIDVVHTSKKRNDLVDVSVICKTRSRRNSKVASLVVNDGLGMNDCVDFPVTPIAVGEKKCRRVTRSCSGKKGENVEVTRMCNANLKDICVFDGCGGGVELRRCGGRVCETITSGNWKGKEDGDRRILVCGLKKVMCDFRTPVSCKQLGGSFERRITRSVSKRIRKGSDFCGRDSDMGKSGVSCSNVAEKGGSRRVRGKKRECIGKRNISRAERGRKVEKRSIVSSSATLEVEEAIGRDIGVKEKEFVECGNNGGDKLINAVSNVAQGGKLIGVKRKRKEGGGRGRDLGWSNEQEAALQRAYFAAKPSPHFWKKVSKLVPGKSAQECFDKVHSVNLTPLSTRHSSRLKKQSSPSEFLLTGDELLKTIPTKTKRHCQTKRKSHVARKNVRHLLRKYCRDSEADLFSILEPSGNPEAETLQLTPIQASSTSGLSTKCGTISSSGLVKRLSRFSSASKSPLMSPPVLKKVKNMALHEKYIDQLHVRDGKRKSVFSRYSKSVQRHKDEAQNSAQRKVAIKAAKNALVSDARDVIEKFRQSQTNLMEVYSDSEDVVHSDNDEDDIFL</sequence>
<feature type="region of interest" description="Disordered" evidence="1">
    <location>
        <begin position="28"/>
        <end position="47"/>
    </location>
</feature>
<dbReference type="InterPro" id="IPR009057">
    <property type="entry name" value="Homeodomain-like_sf"/>
</dbReference>
<dbReference type="PANTHER" id="PTHR14000:SF17">
    <property type="entry name" value="MYB-LIKE DOMAIN-CONTAINING PROTEIN"/>
    <property type="match status" value="1"/>
</dbReference>
<proteinExistence type="predicted"/>
<keyword evidence="3" id="KW-1185">Reference proteome</keyword>
<gene>
    <name evidence="2" type="ORF">RND81_11G206400</name>
</gene>
<organism evidence="2 3">
    <name type="scientific">Saponaria officinalis</name>
    <name type="common">Common soapwort</name>
    <name type="synonym">Lychnis saponaria</name>
    <dbReference type="NCBI Taxonomy" id="3572"/>
    <lineage>
        <taxon>Eukaryota</taxon>
        <taxon>Viridiplantae</taxon>
        <taxon>Streptophyta</taxon>
        <taxon>Embryophyta</taxon>
        <taxon>Tracheophyta</taxon>
        <taxon>Spermatophyta</taxon>
        <taxon>Magnoliopsida</taxon>
        <taxon>eudicotyledons</taxon>
        <taxon>Gunneridae</taxon>
        <taxon>Pentapetalae</taxon>
        <taxon>Caryophyllales</taxon>
        <taxon>Caryophyllaceae</taxon>
        <taxon>Caryophylleae</taxon>
        <taxon>Saponaria</taxon>
    </lineage>
</organism>
<reference evidence="2" key="1">
    <citation type="submission" date="2024-03" db="EMBL/GenBank/DDBJ databases">
        <title>WGS assembly of Saponaria officinalis var. Norfolk2.</title>
        <authorList>
            <person name="Jenkins J."/>
            <person name="Shu S."/>
            <person name="Grimwood J."/>
            <person name="Barry K."/>
            <person name="Goodstein D."/>
            <person name="Schmutz J."/>
            <person name="Leebens-Mack J."/>
            <person name="Osbourn A."/>
        </authorList>
    </citation>
    <scope>NUCLEOTIDE SEQUENCE [LARGE SCALE GENOMIC DNA]</scope>
    <source>
        <strain evidence="2">JIC</strain>
    </source>
</reference>
<dbReference type="Proteomes" id="UP001443914">
    <property type="component" value="Unassembled WGS sequence"/>
</dbReference>
<dbReference type="CDD" id="cd00167">
    <property type="entry name" value="SANT"/>
    <property type="match status" value="1"/>
</dbReference>